<dbReference type="EMBL" id="SNXS01000005">
    <property type="protein sequence ID" value="TDP63340.1"/>
    <property type="molecule type" value="Genomic_DNA"/>
</dbReference>
<dbReference type="RefSeq" id="WP_133702512.1">
    <property type="nucleotide sequence ID" value="NZ_SNXS01000005.1"/>
</dbReference>
<dbReference type="AlphaFoldDB" id="A0A4R6QIL1"/>
<evidence type="ECO:0000313" key="1">
    <source>
        <dbReference type="EMBL" id="TDP63340.1"/>
    </source>
</evidence>
<protein>
    <recommendedName>
        <fullName evidence="3">Polysaccharide deacetylase</fullName>
    </recommendedName>
</protein>
<dbReference type="OrthoDB" id="8597776at2"/>
<name>A0A4R6QIL1_9BURK</name>
<organism evidence="1 2">
    <name type="scientific">Roseateles toxinivorans</name>
    <dbReference type="NCBI Taxonomy" id="270368"/>
    <lineage>
        <taxon>Bacteria</taxon>
        <taxon>Pseudomonadati</taxon>
        <taxon>Pseudomonadota</taxon>
        <taxon>Betaproteobacteria</taxon>
        <taxon>Burkholderiales</taxon>
        <taxon>Sphaerotilaceae</taxon>
        <taxon>Roseateles</taxon>
    </lineage>
</organism>
<dbReference type="SUPFAM" id="SSF88713">
    <property type="entry name" value="Glycoside hydrolase/deacetylase"/>
    <property type="match status" value="1"/>
</dbReference>
<evidence type="ECO:0000313" key="2">
    <source>
        <dbReference type="Proteomes" id="UP000295361"/>
    </source>
</evidence>
<keyword evidence="2" id="KW-1185">Reference proteome</keyword>
<proteinExistence type="predicted"/>
<dbReference type="Gene3D" id="3.20.20.370">
    <property type="entry name" value="Glycoside hydrolase/deacetylase"/>
    <property type="match status" value="1"/>
</dbReference>
<sequence>MNILLTLDYELFFGRRTGSVESSIVAPTDALLKLTGPRRIPLVFFVDVAYIAALRREMHKDAQLRKDHDLICRHIEMLAKQGHEIQLHIHSHWEDCHWAGDGWNMDTRRYKLHDFDAADISRLVTSYVAILKDLAGPEHAFAFRAGGWVIQPFSKLKQALLAAGIRIDSTVFPGGTAEDAAHDFDFRAAPQVGHWRFDSDPCKPEATGPFLEVPIASLKVHPSFYWRFALHKKFGGSASKAYGNGNAIGPGRTDTLKKLLTRTSTVASMDGYKSTLLEKGYKNYINAGATEYCIIGHPKALSPFSLGRLDRFLTPERTKQVVGYTQYLSALG</sequence>
<dbReference type="InParanoid" id="A0A4R6QIL1"/>
<comment type="caution">
    <text evidence="1">The sequence shown here is derived from an EMBL/GenBank/DDBJ whole genome shotgun (WGS) entry which is preliminary data.</text>
</comment>
<gene>
    <name evidence="1" type="ORF">DES47_105345</name>
</gene>
<dbReference type="InterPro" id="IPR011330">
    <property type="entry name" value="Glyco_hydro/deAcase_b/a-brl"/>
</dbReference>
<accession>A0A4R6QIL1</accession>
<evidence type="ECO:0008006" key="3">
    <source>
        <dbReference type="Google" id="ProtNLM"/>
    </source>
</evidence>
<reference evidence="1 2" key="1">
    <citation type="submission" date="2019-03" db="EMBL/GenBank/DDBJ databases">
        <title>Genomic Encyclopedia of Type Strains, Phase IV (KMG-IV): sequencing the most valuable type-strain genomes for metagenomic binning, comparative biology and taxonomic classification.</title>
        <authorList>
            <person name="Goeker M."/>
        </authorList>
    </citation>
    <scope>NUCLEOTIDE SEQUENCE [LARGE SCALE GENOMIC DNA]</scope>
    <source>
        <strain evidence="1 2">DSM 16998</strain>
    </source>
</reference>
<dbReference type="Proteomes" id="UP000295361">
    <property type="component" value="Unassembled WGS sequence"/>
</dbReference>
<dbReference type="GO" id="GO:0005975">
    <property type="term" value="P:carbohydrate metabolic process"/>
    <property type="evidence" value="ECO:0007669"/>
    <property type="project" value="InterPro"/>
</dbReference>